<feature type="compositionally biased region" description="Basic and acidic residues" evidence="1">
    <location>
        <begin position="85"/>
        <end position="100"/>
    </location>
</feature>
<keyword evidence="3" id="KW-1185">Reference proteome</keyword>
<dbReference type="EMBL" id="JASNQZ010000005">
    <property type="protein sequence ID" value="KAL0957710.1"/>
    <property type="molecule type" value="Genomic_DNA"/>
</dbReference>
<feature type="compositionally biased region" description="Acidic residues" evidence="1">
    <location>
        <begin position="23"/>
        <end position="33"/>
    </location>
</feature>
<evidence type="ECO:0000256" key="1">
    <source>
        <dbReference type="SAM" id="MobiDB-lite"/>
    </source>
</evidence>
<organism evidence="2 3">
    <name type="scientific">Hohenbuehelia grisea</name>
    <dbReference type="NCBI Taxonomy" id="104357"/>
    <lineage>
        <taxon>Eukaryota</taxon>
        <taxon>Fungi</taxon>
        <taxon>Dikarya</taxon>
        <taxon>Basidiomycota</taxon>
        <taxon>Agaricomycotina</taxon>
        <taxon>Agaricomycetes</taxon>
        <taxon>Agaricomycetidae</taxon>
        <taxon>Agaricales</taxon>
        <taxon>Pleurotineae</taxon>
        <taxon>Pleurotaceae</taxon>
        <taxon>Hohenbuehelia</taxon>
    </lineage>
</organism>
<feature type="region of interest" description="Disordered" evidence="1">
    <location>
        <begin position="73"/>
        <end position="106"/>
    </location>
</feature>
<name>A0ABR3JPH0_9AGAR</name>
<dbReference type="Proteomes" id="UP001556367">
    <property type="component" value="Unassembled WGS sequence"/>
</dbReference>
<gene>
    <name evidence="2" type="ORF">HGRIS_001490</name>
</gene>
<proteinExistence type="predicted"/>
<accession>A0ABR3JPH0</accession>
<comment type="caution">
    <text evidence="2">The sequence shown here is derived from an EMBL/GenBank/DDBJ whole genome shotgun (WGS) entry which is preliminary data.</text>
</comment>
<sequence>MIKFRVGGYLEYNDPDVGHDADAESTNDDMDIEPDTVVPVTAGNIQHDHNEVSFTLHRANSPEKITPRYAFRARKQPSASTPIGRHPDRHLDTESAEIRQRTYRQR</sequence>
<evidence type="ECO:0000313" key="3">
    <source>
        <dbReference type="Proteomes" id="UP001556367"/>
    </source>
</evidence>
<feature type="region of interest" description="Disordered" evidence="1">
    <location>
        <begin position="11"/>
        <end position="33"/>
    </location>
</feature>
<protein>
    <submittedName>
        <fullName evidence="2">Uncharacterized protein</fullName>
    </submittedName>
</protein>
<reference evidence="3" key="1">
    <citation type="submission" date="2024-06" db="EMBL/GenBank/DDBJ databases">
        <title>Multi-omics analyses provide insights into the biosynthesis of the anticancer antibiotic pleurotin in Hohenbuehelia grisea.</title>
        <authorList>
            <person name="Weaver J.A."/>
            <person name="Alberti F."/>
        </authorList>
    </citation>
    <scope>NUCLEOTIDE SEQUENCE [LARGE SCALE GENOMIC DNA]</scope>
    <source>
        <strain evidence="3">T-177</strain>
    </source>
</reference>
<evidence type="ECO:0000313" key="2">
    <source>
        <dbReference type="EMBL" id="KAL0957710.1"/>
    </source>
</evidence>